<dbReference type="EMBL" id="JAAKZV010000020">
    <property type="protein sequence ID" value="NGN63771.1"/>
    <property type="molecule type" value="Genomic_DNA"/>
</dbReference>
<keyword evidence="1" id="KW-1133">Transmembrane helix</keyword>
<keyword evidence="1" id="KW-0812">Transmembrane</keyword>
<keyword evidence="1" id="KW-0472">Membrane</keyword>
<organism evidence="2 3">
    <name type="scientific">Streptomyces coryli</name>
    <dbReference type="NCBI Taxonomy" id="1128680"/>
    <lineage>
        <taxon>Bacteria</taxon>
        <taxon>Bacillati</taxon>
        <taxon>Actinomycetota</taxon>
        <taxon>Actinomycetes</taxon>
        <taxon>Kitasatosporales</taxon>
        <taxon>Streptomycetaceae</taxon>
        <taxon>Streptomyces</taxon>
    </lineage>
</organism>
<accession>A0A6G4TXP2</accession>
<evidence type="ECO:0000313" key="2">
    <source>
        <dbReference type="EMBL" id="NGN63771.1"/>
    </source>
</evidence>
<evidence type="ECO:0000313" key="3">
    <source>
        <dbReference type="Proteomes" id="UP000481583"/>
    </source>
</evidence>
<dbReference type="RefSeq" id="WP_165233773.1">
    <property type="nucleotide sequence ID" value="NZ_JAAKZV010000020.1"/>
</dbReference>
<dbReference type="Pfam" id="PF14155">
    <property type="entry name" value="DUF4307"/>
    <property type="match status" value="1"/>
</dbReference>
<gene>
    <name evidence="2" type="ORF">G5C51_07600</name>
</gene>
<feature type="transmembrane region" description="Helical" evidence="1">
    <location>
        <begin position="30"/>
        <end position="51"/>
    </location>
</feature>
<sequence length="139" mass="14444">MTAVRQQLPEGRYGRAAGSSDARADHRLKIIGLVVGVLAAVGIGWLGYSYISSQDVSGQLVGFDPVSDTKVTARVEVHKDADATGVCTLRALSSDKGEVSRKDVTVAADRGSSAVVTVPMRTTERAASVELIGCKAAGQ</sequence>
<comment type="caution">
    <text evidence="2">The sequence shown here is derived from an EMBL/GenBank/DDBJ whole genome shotgun (WGS) entry which is preliminary data.</text>
</comment>
<dbReference type="AlphaFoldDB" id="A0A6G4TXP2"/>
<dbReference type="InterPro" id="IPR025443">
    <property type="entry name" value="DUF4307"/>
</dbReference>
<protein>
    <submittedName>
        <fullName evidence="2">DUF4307 domain-containing protein</fullName>
    </submittedName>
</protein>
<proteinExistence type="predicted"/>
<evidence type="ECO:0000256" key="1">
    <source>
        <dbReference type="SAM" id="Phobius"/>
    </source>
</evidence>
<reference evidence="2 3" key="1">
    <citation type="submission" date="2020-02" db="EMBL/GenBank/DDBJ databases">
        <title>Whole-genome analyses of novel actinobacteria.</title>
        <authorList>
            <person name="Sahin N."/>
        </authorList>
    </citation>
    <scope>NUCLEOTIDE SEQUENCE [LARGE SCALE GENOMIC DNA]</scope>
    <source>
        <strain evidence="2 3">A7024</strain>
    </source>
</reference>
<name>A0A6G4TXP2_9ACTN</name>
<dbReference type="Proteomes" id="UP000481583">
    <property type="component" value="Unassembled WGS sequence"/>
</dbReference>
<keyword evidence="3" id="KW-1185">Reference proteome</keyword>